<reference evidence="3" key="1">
    <citation type="journal article" date="2014" name="Int. J. Syst. Evol. Microbiol.">
        <title>Complete genome of a new Firmicutes species belonging to the dominant human colonic microbiota ('Ruminococcus bicirculans') reveals two chromosomes and a selective capacity to utilize plant glucans.</title>
        <authorList>
            <consortium name="NISC Comparative Sequencing Program"/>
            <person name="Wegmann U."/>
            <person name="Louis P."/>
            <person name="Goesmann A."/>
            <person name="Henrissat B."/>
            <person name="Duncan S.H."/>
            <person name="Flint H.J."/>
        </authorList>
    </citation>
    <scope>NUCLEOTIDE SEQUENCE</scope>
    <source>
        <strain evidence="3">JCM 12607</strain>
    </source>
</reference>
<sequence length="87" mass="9881">MSSEDRTPAIRRRLDALRSQHGPTHPDVIQTRMDLAELTGQQGDFRGAADLYQSLGDNLRMHLGPHHNRTLDAYEGFVRWIEAEGRA</sequence>
<reference evidence="4" key="2">
    <citation type="journal article" date="2019" name="Int. J. Syst. Evol. Microbiol.">
        <title>The Global Catalogue of Microorganisms (GCM) 10K type strain sequencing project: providing services to taxonomists for standard genome sequencing and annotation.</title>
        <authorList>
            <consortium name="The Broad Institute Genomics Platform"/>
            <consortium name="The Broad Institute Genome Sequencing Center for Infectious Disease"/>
            <person name="Wu L."/>
            <person name="Ma J."/>
        </authorList>
    </citation>
    <scope>NUCLEOTIDE SEQUENCE [LARGE SCALE GENOMIC DNA]</scope>
    <source>
        <strain evidence="4">JCM 12607</strain>
    </source>
</reference>
<dbReference type="EMBL" id="JBHTGL010000007">
    <property type="protein sequence ID" value="MFD0622496.1"/>
    <property type="molecule type" value="Genomic_DNA"/>
</dbReference>
<name>A0ABW2WLU1_9ACTN</name>
<comment type="caution">
    <text evidence="3">The sequence shown here is derived from an EMBL/GenBank/DDBJ whole genome shotgun (WGS) entry which is preliminary data.</text>
</comment>
<reference evidence="3" key="3">
    <citation type="submission" date="2024-09" db="EMBL/GenBank/DDBJ databases">
        <authorList>
            <person name="Sun Q."/>
            <person name="Mori K."/>
        </authorList>
    </citation>
    <scope>NUCLEOTIDE SEQUENCE</scope>
    <source>
        <strain evidence="3">JCM 12607</strain>
    </source>
</reference>
<organism evidence="3 4">
    <name type="scientific">Streptomyces sanglieri</name>
    <dbReference type="NCBI Taxonomy" id="193460"/>
    <lineage>
        <taxon>Bacteria</taxon>
        <taxon>Bacillati</taxon>
        <taxon>Actinomycetota</taxon>
        <taxon>Actinomycetes</taxon>
        <taxon>Kitasatosporales</taxon>
        <taxon>Streptomycetaceae</taxon>
        <taxon>Streptomyces</taxon>
    </lineage>
</organism>
<dbReference type="Proteomes" id="UP001596915">
    <property type="component" value="Unassembled WGS sequence"/>
</dbReference>
<evidence type="ECO:0000313" key="4">
    <source>
        <dbReference type="Proteomes" id="UP001596915"/>
    </source>
</evidence>
<dbReference type="EMBL" id="JBHTGL010000005">
    <property type="protein sequence ID" value="MFD0621971.1"/>
    <property type="molecule type" value="Genomic_DNA"/>
</dbReference>
<feature type="region of interest" description="Disordered" evidence="1">
    <location>
        <begin position="1"/>
        <end position="27"/>
    </location>
</feature>
<evidence type="ECO:0000313" key="2">
    <source>
        <dbReference type="EMBL" id="MFD0621971.1"/>
    </source>
</evidence>
<gene>
    <name evidence="2" type="ORF">ACFQ2K_03315</name>
    <name evidence="3" type="ORF">ACFQ2K_06255</name>
</gene>
<evidence type="ECO:0000256" key="1">
    <source>
        <dbReference type="SAM" id="MobiDB-lite"/>
    </source>
</evidence>
<evidence type="ECO:0000313" key="3">
    <source>
        <dbReference type="EMBL" id="MFD0622496.1"/>
    </source>
</evidence>
<keyword evidence="4" id="KW-1185">Reference proteome</keyword>
<evidence type="ECO:0008006" key="5">
    <source>
        <dbReference type="Google" id="ProtNLM"/>
    </source>
</evidence>
<protein>
    <recommendedName>
        <fullName evidence="5">Tetratricopeptide repeat protein</fullName>
    </recommendedName>
</protein>
<proteinExistence type="predicted"/>
<accession>A0ABW2WLU1</accession>
<dbReference type="Gene3D" id="1.25.40.10">
    <property type="entry name" value="Tetratricopeptide repeat domain"/>
    <property type="match status" value="1"/>
</dbReference>
<dbReference type="InterPro" id="IPR011990">
    <property type="entry name" value="TPR-like_helical_dom_sf"/>
</dbReference>
<feature type="compositionally biased region" description="Basic and acidic residues" evidence="1">
    <location>
        <begin position="1"/>
        <end position="18"/>
    </location>
</feature>